<evidence type="ECO:0000256" key="12">
    <source>
        <dbReference type="ARBA" id="ARBA00023242"/>
    </source>
</evidence>
<dbReference type="InterPro" id="IPR010996">
    <property type="entry name" value="HHH_MUS81"/>
</dbReference>
<feature type="compositionally biased region" description="Low complexity" evidence="15">
    <location>
        <begin position="115"/>
        <end position="124"/>
    </location>
</feature>
<dbReference type="InterPro" id="IPR028207">
    <property type="entry name" value="DNA_pol_B_palm_palm"/>
</dbReference>
<evidence type="ECO:0000256" key="14">
    <source>
        <dbReference type="PIRSR" id="PIRSR622312-50"/>
    </source>
</evidence>
<dbReference type="SUPFAM" id="SSF81585">
    <property type="entry name" value="PsbU/PolX domain-like"/>
    <property type="match status" value="1"/>
</dbReference>
<evidence type="ECO:0000256" key="4">
    <source>
        <dbReference type="ARBA" id="ARBA00022634"/>
    </source>
</evidence>
<dbReference type="EMBL" id="ML994620">
    <property type="protein sequence ID" value="KAF2189807.1"/>
    <property type="molecule type" value="Genomic_DNA"/>
</dbReference>
<evidence type="ECO:0000256" key="9">
    <source>
        <dbReference type="ARBA" id="ARBA00022763"/>
    </source>
</evidence>
<dbReference type="InterPro" id="IPR043519">
    <property type="entry name" value="NT_sf"/>
</dbReference>
<evidence type="ECO:0000313" key="17">
    <source>
        <dbReference type="EMBL" id="KAF2189807.1"/>
    </source>
</evidence>
<feature type="region of interest" description="Disordered" evidence="15">
    <location>
        <begin position="386"/>
        <end position="458"/>
    </location>
</feature>
<evidence type="ECO:0000256" key="11">
    <source>
        <dbReference type="ARBA" id="ARBA00023204"/>
    </source>
</evidence>
<dbReference type="InterPro" id="IPR018944">
    <property type="entry name" value="DNA_pol_lambd_fingers_domain"/>
</dbReference>
<dbReference type="Gene3D" id="3.30.460.10">
    <property type="entry name" value="Beta Polymerase, domain 2"/>
    <property type="match status" value="1"/>
</dbReference>
<dbReference type="PRINTS" id="PR00870">
    <property type="entry name" value="DNAPOLXBETA"/>
</dbReference>
<evidence type="ECO:0000256" key="8">
    <source>
        <dbReference type="ARBA" id="ARBA00022723"/>
    </source>
</evidence>
<dbReference type="InterPro" id="IPR037160">
    <property type="entry name" value="DNA_Pol_thumb_sf"/>
</dbReference>
<dbReference type="InterPro" id="IPR027421">
    <property type="entry name" value="DNA_pol_lamdba_lyase_dom_sf"/>
</dbReference>
<keyword evidence="5" id="KW-0808">Transferase</keyword>
<dbReference type="GO" id="GO:0003677">
    <property type="term" value="F:DNA binding"/>
    <property type="evidence" value="ECO:0007669"/>
    <property type="project" value="InterPro"/>
</dbReference>
<keyword evidence="12" id="KW-0539">Nucleus</keyword>
<comment type="subcellular location">
    <subcellularLocation>
        <location evidence="1">Nucleus</location>
    </subcellularLocation>
</comment>
<reference evidence="17" key="1">
    <citation type="journal article" date="2020" name="Stud. Mycol.">
        <title>101 Dothideomycetes genomes: a test case for predicting lifestyles and emergence of pathogens.</title>
        <authorList>
            <person name="Haridas S."/>
            <person name="Albert R."/>
            <person name="Binder M."/>
            <person name="Bloem J."/>
            <person name="Labutti K."/>
            <person name="Salamov A."/>
            <person name="Andreopoulos B."/>
            <person name="Baker S."/>
            <person name="Barry K."/>
            <person name="Bills G."/>
            <person name="Bluhm B."/>
            <person name="Cannon C."/>
            <person name="Castanera R."/>
            <person name="Culley D."/>
            <person name="Daum C."/>
            <person name="Ezra D."/>
            <person name="Gonzalez J."/>
            <person name="Henrissat B."/>
            <person name="Kuo A."/>
            <person name="Liang C."/>
            <person name="Lipzen A."/>
            <person name="Lutzoni F."/>
            <person name="Magnuson J."/>
            <person name="Mondo S."/>
            <person name="Nolan M."/>
            <person name="Ohm R."/>
            <person name="Pangilinan J."/>
            <person name="Park H.-J."/>
            <person name="Ramirez L."/>
            <person name="Alfaro M."/>
            <person name="Sun H."/>
            <person name="Tritt A."/>
            <person name="Yoshinaga Y."/>
            <person name="Zwiers L.-H."/>
            <person name="Turgeon B."/>
            <person name="Goodwin S."/>
            <person name="Spatafora J."/>
            <person name="Crous P."/>
            <person name="Grigoriev I."/>
        </authorList>
    </citation>
    <scope>NUCLEOTIDE SEQUENCE</scope>
    <source>
        <strain evidence="17">CBS 207.26</strain>
    </source>
</reference>
<feature type="compositionally biased region" description="Polar residues" evidence="15">
    <location>
        <begin position="438"/>
        <end position="447"/>
    </location>
</feature>
<feature type="compositionally biased region" description="Basic and acidic residues" evidence="15">
    <location>
        <begin position="67"/>
        <end position="78"/>
    </location>
</feature>
<dbReference type="InterPro" id="IPR029398">
    <property type="entry name" value="PolB_thumb"/>
</dbReference>
<name>A0A6A6ECT0_9PEZI</name>
<comment type="similarity">
    <text evidence="2">Belongs to the DNA polymerase type-X family.</text>
</comment>
<dbReference type="Pfam" id="PF14791">
    <property type="entry name" value="DNA_pol_B_thumb"/>
    <property type="match status" value="1"/>
</dbReference>
<dbReference type="OrthoDB" id="205514at2759"/>
<feature type="active site" description="Nucleophile; Schiff-base intermediate with DNA; for 5'-dRP lyase activity" evidence="14">
    <location>
        <position position="518"/>
    </location>
</feature>
<dbReference type="SMART" id="SM00483">
    <property type="entry name" value="POLXc"/>
    <property type="match status" value="1"/>
</dbReference>
<dbReference type="SUPFAM" id="SSF52113">
    <property type="entry name" value="BRCT domain"/>
    <property type="match status" value="1"/>
</dbReference>
<keyword evidence="18" id="KW-1185">Reference proteome</keyword>
<dbReference type="CDD" id="cd00141">
    <property type="entry name" value="NT_POLXc"/>
    <property type="match status" value="1"/>
</dbReference>
<evidence type="ECO:0000256" key="13">
    <source>
        <dbReference type="ARBA" id="ARBA00049244"/>
    </source>
</evidence>
<keyword evidence="8" id="KW-0479">Metal-binding</keyword>
<dbReference type="Pfam" id="PF10391">
    <property type="entry name" value="DNA_pol_lambd_f"/>
    <property type="match status" value="1"/>
</dbReference>
<feature type="region of interest" description="Disordered" evidence="15">
    <location>
        <begin position="289"/>
        <end position="368"/>
    </location>
</feature>
<dbReference type="GO" id="GO:0003887">
    <property type="term" value="F:DNA-directed DNA polymerase activity"/>
    <property type="evidence" value="ECO:0007669"/>
    <property type="project" value="UniProtKB-KW"/>
</dbReference>
<dbReference type="Pfam" id="PF14792">
    <property type="entry name" value="DNA_pol_B_palm"/>
    <property type="match status" value="1"/>
</dbReference>
<evidence type="ECO:0000256" key="2">
    <source>
        <dbReference type="ARBA" id="ARBA00008323"/>
    </source>
</evidence>
<feature type="compositionally biased region" description="Low complexity" evidence="15">
    <location>
        <begin position="448"/>
        <end position="458"/>
    </location>
</feature>
<dbReference type="InterPro" id="IPR022312">
    <property type="entry name" value="DNA_pol_X"/>
</dbReference>
<keyword evidence="7" id="KW-0235">DNA replication</keyword>
<dbReference type="InterPro" id="IPR002054">
    <property type="entry name" value="DNA-dir_DNA_pol_X"/>
</dbReference>
<evidence type="ECO:0000313" key="18">
    <source>
        <dbReference type="Proteomes" id="UP000800200"/>
    </source>
</evidence>
<dbReference type="GO" id="GO:0005634">
    <property type="term" value="C:nucleus"/>
    <property type="evidence" value="ECO:0007669"/>
    <property type="project" value="UniProtKB-SubCell"/>
</dbReference>
<evidence type="ECO:0000256" key="7">
    <source>
        <dbReference type="ARBA" id="ARBA00022705"/>
    </source>
</evidence>
<evidence type="ECO:0000256" key="6">
    <source>
        <dbReference type="ARBA" id="ARBA00022695"/>
    </source>
</evidence>
<keyword evidence="6" id="KW-0548">Nucleotidyltransferase</keyword>
<dbReference type="Gene3D" id="1.10.150.110">
    <property type="entry name" value="DNA polymerase beta, N-terminal domain-like"/>
    <property type="match status" value="1"/>
</dbReference>
<dbReference type="FunFam" id="1.10.150.20:FF:000010">
    <property type="entry name" value="DNA polymerase lambda"/>
    <property type="match status" value="1"/>
</dbReference>
<dbReference type="SUPFAM" id="SSF81301">
    <property type="entry name" value="Nucleotidyltransferase"/>
    <property type="match status" value="1"/>
</dbReference>
<protein>
    <recommendedName>
        <fullName evidence="3">DNA-directed DNA polymerase</fullName>
        <ecNumber evidence="3">2.7.7.7</ecNumber>
    </recommendedName>
</protein>
<dbReference type="PANTHER" id="PTHR11276:SF28">
    <property type="entry name" value="DNA POLYMERASE LAMBDA"/>
    <property type="match status" value="1"/>
</dbReference>
<feature type="compositionally biased region" description="Low complexity" evidence="15">
    <location>
        <begin position="394"/>
        <end position="403"/>
    </location>
</feature>
<dbReference type="Gene3D" id="1.10.150.20">
    <property type="entry name" value="5' to 3' exonuclease, C-terminal subdomain"/>
    <property type="match status" value="1"/>
</dbReference>
<dbReference type="AlphaFoldDB" id="A0A6A6ECT0"/>
<feature type="region of interest" description="Disordered" evidence="15">
    <location>
        <begin position="42"/>
        <end position="143"/>
    </location>
</feature>
<keyword evidence="4" id="KW-0237">DNA synthesis</keyword>
<organism evidence="17 18">
    <name type="scientific">Zopfia rhizophila CBS 207.26</name>
    <dbReference type="NCBI Taxonomy" id="1314779"/>
    <lineage>
        <taxon>Eukaryota</taxon>
        <taxon>Fungi</taxon>
        <taxon>Dikarya</taxon>
        <taxon>Ascomycota</taxon>
        <taxon>Pezizomycotina</taxon>
        <taxon>Dothideomycetes</taxon>
        <taxon>Dothideomycetes incertae sedis</taxon>
        <taxon>Zopfiaceae</taxon>
        <taxon>Zopfia</taxon>
    </lineage>
</organism>
<keyword evidence="10" id="KW-0239">DNA-directed DNA polymerase</keyword>
<dbReference type="GO" id="GO:0006303">
    <property type="term" value="P:double-strand break repair via nonhomologous end joining"/>
    <property type="evidence" value="ECO:0007669"/>
    <property type="project" value="TreeGrafter"/>
</dbReference>
<dbReference type="EC" id="2.7.7.7" evidence="3"/>
<evidence type="ECO:0000256" key="10">
    <source>
        <dbReference type="ARBA" id="ARBA00022932"/>
    </source>
</evidence>
<evidence type="ECO:0000256" key="3">
    <source>
        <dbReference type="ARBA" id="ARBA00012417"/>
    </source>
</evidence>
<feature type="compositionally biased region" description="Basic and acidic residues" evidence="15">
    <location>
        <begin position="423"/>
        <end position="437"/>
    </location>
</feature>
<keyword evidence="11" id="KW-0234">DNA repair</keyword>
<dbReference type="SUPFAM" id="SSF47802">
    <property type="entry name" value="DNA polymerase beta, N-terminal domain-like"/>
    <property type="match status" value="1"/>
</dbReference>
<accession>A0A6A6ECT0</accession>
<evidence type="ECO:0000259" key="16">
    <source>
        <dbReference type="SMART" id="SM00483"/>
    </source>
</evidence>
<dbReference type="Gene3D" id="3.30.210.10">
    <property type="entry name" value="DNA polymerase, thumb domain"/>
    <property type="match status" value="1"/>
</dbReference>
<comment type="catalytic activity">
    <reaction evidence="13">
        <text>DNA(n) + a 2'-deoxyribonucleoside 5'-triphosphate = DNA(n+1) + diphosphate</text>
        <dbReference type="Rhea" id="RHEA:22508"/>
        <dbReference type="Rhea" id="RHEA-COMP:17339"/>
        <dbReference type="Rhea" id="RHEA-COMP:17340"/>
        <dbReference type="ChEBI" id="CHEBI:33019"/>
        <dbReference type="ChEBI" id="CHEBI:61560"/>
        <dbReference type="ChEBI" id="CHEBI:173112"/>
        <dbReference type="EC" id="2.7.7.7"/>
    </reaction>
</comment>
<dbReference type="GO" id="GO:0046872">
    <property type="term" value="F:metal ion binding"/>
    <property type="evidence" value="ECO:0007669"/>
    <property type="project" value="UniProtKB-KW"/>
</dbReference>
<evidence type="ECO:0000256" key="1">
    <source>
        <dbReference type="ARBA" id="ARBA00004123"/>
    </source>
</evidence>
<dbReference type="InterPro" id="IPR036420">
    <property type="entry name" value="BRCT_dom_sf"/>
</dbReference>
<dbReference type="Gene3D" id="3.40.50.10190">
    <property type="entry name" value="BRCT domain"/>
    <property type="match status" value="1"/>
</dbReference>
<feature type="domain" description="DNA-directed DNA polymerase X" evidence="16">
    <location>
        <begin position="457"/>
        <end position="784"/>
    </location>
</feature>
<dbReference type="FunFam" id="1.10.150.110:FF:000005">
    <property type="entry name" value="DNA polymerase POL4"/>
    <property type="match status" value="1"/>
</dbReference>
<dbReference type="Pfam" id="PF14716">
    <property type="entry name" value="HHH_8"/>
    <property type="match status" value="1"/>
</dbReference>
<dbReference type="InterPro" id="IPR002008">
    <property type="entry name" value="DNA_pol_X_beta-like"/>
</dbReference>
<dbReference type="PRINTS" id="PR00869">
    <property type="entry name" value="DNAPOLX"/>
</dbReference>
<evidence type="ECO:0000256" key="5">
    <source>
        <dbReference type="ARBA" id="ARBA00022679"/>
    </source>
</evidence>
<sequence length="785" mass="87179">MLDKELAEKEAYFAEQDLLDISDDETSFPDKGLLDAERALADSAKVIRPPAPPSLIRQKSSFLGPTPRERQAEFESHSSKQRAASRSEAHGITRAATAPDAEVSSSFSIAKPKGKPTTSSSTKTGSDKSKHSVSLPDLNSPIQNQNQVPFYKQVGEIPRALTNAKKAKPTEIKLEPERKQLLKGKIIYFFPNDDTSQARRMRIHKVIQLGAAWVKKWQSDITHIMTDDDKHTVYTYSQVLRHLNRVSLPRNVVLVKFDPYVPQCIELATLLEPSARRFQVKGAPLRAQPNTVVEPSSSPSSQTSLQVKLSRRQLAAHDSQKTESTTVKDSFLPVPSSDTPSSPLDGPVEDSFALPSSDPPGEPANSPNAYSYALSEAIQQAKAVSHLPLDEVSDSSPSRPSSSAGNEDDSGTDVESPKPSPKQAKESALKATAEDPRTFNQNNFQCMQPNSNKSSQNPNARTIETLQEMAKYYDQMQDQWRTLAYRRGISTLLKQKQKITTKEGAAALPYIGSRLAEKIEEIVLTNKLRRLDNMRDDPNDQILQLFLGIYGVGVSQANKWIQAGHRSLDDLLANAKLTDTQRIGIEHYSDFAARIPRAEVEAHGKLVRIALQNLDPGCEVTLMGSYRRGANDSGDIDLIITKKGASISALRTIIFNTLVPQLFSADFLKVELATSHRSNDGTKWLGASCLPNSNNWRRLDLLLVPEAEMGAALIYFTGNDVFNRSMRLLASKKGMRLNRRGLYRGVIRGKDRERLTEETLVEGRSEKRIFEILGVSWREPTERIC</sequence>
<dbReference type="PANTHER" id="PTHR11276">
    <property type="entry name" value="DNA POLYMERASE TYPE-X FAMILY MEMBER"/>
    <property type="match status" value="1"/>
</dbReference>
<evidence type="ECO:0000256" key="15">
    <source>
        <dbReference type="SAM" id="MobiDB-lite"/>
    </source>
</evidence>
<dbReference type="Proteomes" id="UP000800200">
    <property type="component" value="Unassembled WGS sequence"/>
</dbReference>
<proteinExistence type="inferred from homology"/>
<gene>
    <name evidence="17" type="ORF">K469DRAFT_625790</name>
</gene>
<keyword evidence="9" id="KW-0227">DNA damage</keyword>